<gene>
    <name evidence="2" type="ORF">E0L32_002542</name>
</gene>
<dbReference type="Proteomes" id="UP000319257">
    <property type="component" value="Unassembled WGS sequence"/>
</dbReference>
<organism evidence="2 3">
    <name type="scientific">Thyridium curvatum</name>
    <dbReference type="NCBI Taxonomy" id="1093900"/>
    <lineage>
        <taxon>Eukaryota</taxon>
        <taxon>Fungi</taxon>
        <taxon>Dikarya</taxon>
        <taxon>Ascomycota</taxon>
        <taxon>Pezizomycotina</taxon>
        <taxon>Sordariomycetes</taxon>
        <taxon>Sordariomycetidae</taxon>
        <taxon>Thyridiales</taxon>
        <taxon>Thyridiaceae</taxon>
        <taxon>Thyridium</taxon>
    </lineage>
</organism>
<keyword evidence="3" id="KW-1185">Reference proteome</keyword>
<dbReference type="InterPro" id="IPR007312">
    <property type="entry name" value="Phosphoesterase"/>
</dbReference>
<dbReference type="PANTHER" id="PTHR31956:SF24">
    <property type="entry name" value="PHOSPHOESTERASE SUPERFAMILY PROTEIN (AFU_ORTHOLOGUE AFUA_1G17590)"/>
    <property type="match status" value="1"/>
</dbReference>
<dbReference type="SUPFAM" id="SSF53649">
    <property type="entry name" value="Alkaline phosphatase-like"/>
    <property type="match status" value="1"/>
</dbReference>
<dbReference type="EMBL" id="SKBQ01000010">
    <property type="protein sequence ID" value="TPX18685.1"/>
    <property type="molecule type" value="Genomic_DNA"/>
</dbReference>
<evidence type="ECO:0000313" key="2">
    <source>
        <dbReference type="EMBL" id="TPX18685.1"/>
    </source>
</evidence>
<dbReference type="FunFam" id="3.40.720.10:FF:000052">
    <property type="entry name" value="Phosphatidylglycerol specific phospholipase, putative"/>
    <property type="match status" value="1"/>
</dbReference>
<dbReference type="GO" id="GO:0009395">
    <property type="term" value="P:phospholipid catabolic process"/>
    <property type="evidence" value="ECO:0007669"/>
    <property type="project" value="TreeGrafter"/>
</dbReference>
<evidence type="ECO:0008006" key="4">
    <source>
        <dbReference type="Google" id="ProtNLM"/>
    </source>
</evidence>
<dbReference type="InterPro" id="IPR017850">
    <property type="entry name" value="Alkaline_phosphatase_core_sf"/>
</dbReference>
<reference evidence="2 3" key="1">
    <citation type="submission" date="2019-06" db="EMBL/GenBank/DDBJ databases">
        <title>Draft genome sequence of the filamentous fungus Phialemoniopsis curvata isolated from diesel fuel.</title>
        <authorList>
            <person name="Varaljay V.A."/>
            <person name="Lyon W.J."/>
            <person name="Crouch A.L."/>
            <person name="Drake C.E."/>
            <person name="Hollomon J.M."/>
            <person name="Nadeau L.J."/>
            <person name="Nunn H.S."/>
            <person name="Stevenson B.S."/>
            <person name="Bojanowski C.L."/>
            <person name="Crookes-Goodson W.J."/>
        </authorList>
    </citation>
    <scope>NUCLEOTIDE SEQUENCE [LARGE SCALE GENOMIC DNA]</scope>
    <source>
        <strain evidence="2 3">D216</strain>
    </source>
</reference>
<dbReference type="PANTHER" id="PTHR31956">
    <property type="entry name" value="NON-SPECIFIC PHOSPHOLIPASE C4-RELATED"/>
    <property type="match status" value="1"/>
</dbReference>
<evidence type="ECO:0000256" key="1">
    <source>
        <dbReference type="ARBA" id="ARBA00022801"/>
    </source>
</evidence>
<dbReference type="STRING" id="1093900.A0A507B6E5"/>
<dbReference type="Pfam" id="PF04185">
    <property type="entry name" value="Phosphoesterase"/>
    <property type="match status" value="1"/>
</dbReference>
<sequence>MVAATPAQKRDLNLVAGSPESIKNLKDKIKNVVLIVMENRSVDNLLGGQQLHNLDNPISKGPFCNPRNLTDPSQGKVCTEAKDFDSILDDPDHSVHGNNLEFYGSFSPDNAAISNGSLTPNQQGFVHEQLRVHGGQDDPAVLAKQVMNYYTEDQVPVITAMSHNFVTFNNWHSGVPGPTNPNRASILSGTSWGHGTNDKGFSNHQLPQRSIFQQLSETNHTWAGYTAGGSDAQYFSWTIASGKNNANYIKPFESFFQDAYLGRLPEFTFINPTCCGVGTTSMHPSGLISDGEVVLKQIYDALRNGPQWKETLFIVTFDETGGFHDHVPPPLAPRPDNQTYTETTPDGSTYTLNFDRLGGRVPTWIISPWVRRGHVERLGTDGQGKPVSYSATSILRTLGYLWDFAPFNPRVAGSPSFDHLIEMEQMRNTLEVMPNPFTF</sequence>
<dbReference type="GO" id="GO:0016788">
    <property type="term" value="F:hydrolase activity, acting on ester bonds"/>
    <property type="evidence" value="ECO:0007669"/>
    <property type="project" value="InterPro"/>
</dbReference>
<accession>A0A507B6E5</accession>
<evidence type="ECO:0000313" key="3">
    <source>
        <dbReference type="Proteomes" id="UP000319257"/>
    </source>
</evidence>
<dbReference type="Gene3D" id="3.40.720.10">
    <property type="entry name" value="Alkaline Phosphatase, subunit A"/>
    <property type="match status" value="2"/>
</dbReference>
<dbReference type="RefSeq" id="XP_031000396.1">
    <property type="nucleotide sequence ID" value="XM_031136743.1"/>
</dbReference>
<name>A0A507B6E5_9PEZI</name>
<protein>
    <recommendedName>
        <fullName evidence="4">Phosphoesterase</fullName>
    </recommendedName>
</protein>
<proteinExistence type="predicted"/>
<keyword evidence="1" id="KW-0378">Hydrolase</keyword>
<dbReference type="InParanoid" id="A0A507B6E5"/>
<dbReference type="GeneID" id="41969989"/>
<comment type="caution">
    <text evidence="2">The sequence shown here is derived from an EMBL/GenBank/DDBJ whole genome shotgun (WGS) entry which is preliminary data.</text>
</comment>
<dbReference type="AlphaFoldDB" id="A0A507B6E5"/>
<dbReference type="OrthoDB" id="5135119at2759"/>